<feature type="chain" id="PRO_5045309227" description="Lipoprotein" evidence="2">
    <location>
        <begin position="24"/>
        <end position="191"/>
    </location>
</feature>
<evidence type="ECO:0000313" key="3">
    <source>
        <dbReference type="EMBL" id="WUT84469.1"/>
    </source>
</evidence>
<proteinExistence type="predicted"/>
<sequence>MKSRRPAVIVLALLATTSCGLTAPGSAERNGSKVDMQQAAEKADTLLQETLSGITPGLHWVHEASSDSGCPGRKNSGTGSVTRGISIMTIVSEQRRGALLGVIERNWKSRGFKITGVNRDKELPAIYASTPEDFRMDVVVGYAGQFHLSVATPCFTDSPVAAPTTPSNTPPRQGEFPWRPDMHDAFWSTTN</sequence>
<feature type="signal peptide" evidence="2">
    <location>
        <begin position="1"/>
        <end position="23"/>
    </location>
</feature>
<evidence type="ECO:0000256" key="1">
    <source>
        <dbReference type="SAM" id="MobiDB-lite"/>
    </source>
</evidence>
<feature type="region of interest" description="Disordered" evidence="1">
    <location>
        <begin position="161"/>
        <end position="181"/>
    </location>
</feature>
<accession>A0ABZ1XLT3</accession>
<evidence type="ECO:0000256" key="2">
    <source>
        <dbReference type="SAM" id="SignalP"/>
    </source>
</evidence>
<dbReference type="Proteomes" id="UP001432060">
    <property type="component" value="Chromosome"/>
</dbReference>
<keyword evidence="4" id="KW-1185">Reference proteome</keyword>
<dbReference type="RefSeq" id="WP_329400864.1">
    <property type="nucleotide sequence ID" value="NZ_CP109019.1"/>
</dbReference>
<name>A0ABZ1XLT3_9ACTN</name>
<reference evidence="3" key="1">
    <citation type="submission" date="2022-10" db="EMBL/GenBank/DDBJ databases">
        <title>The complete genomes of actinobacterial strains from the NBC collection.</title>
        <authorList>
            <person name="Joergensen T.S."/>
            <person name="Alvarez Arevalo M."/>
            <person name="Sterndorff E.B."/>
            <person name="Faurdal D."/>
            <person name="Vuksanovic O."/>
            <person name="Mourched A.-S."/>
            <person name="Charusanti P."/>
            <person name="Shaw S."/>
            <person name="Blin K."/>
            <person name="Weber T."/>
        </authorList>
    </citation>
    <scope>NUCLEOTIDE SEQUENCE</scope>
    <source>
        <strain evidence="3">NBC_00668</strain>
    </source>
</reference>
<evidence type="ECO:0008006" key="5">
    <source>
        <dbReference type="Google" id="ProtNLM"/>
    </source>
</evidence>
<gene>
    <name evidence="3" type="ORF">OG515_20920</name>
</gene>
<evidence type="ECO:0000313" key="4">
    <source>
        <dbReference type="Proteomes" id="UP001432060"/>
    </source>
</evidence>
<dbReference type="PROSITE" id="PS51257">
    <property type="entry name" value="PROKAR_LIPOPROTEIN"/>
    <property type="match status" value="1"/>
</dbReference>
<dbReference type="EMBL" id="CP109019">
    <property type="protein sequence ID" value="WUT84469.1"/>
    <property type="molecule type" value="Genomic_DNA"/>
</dbReference>
<keyword evidence="2" id="KW-0732">Signal</keyword>
<protein>
    <recommendedName>
        <fullName evidence="5">Lipoprotein</fullName>
    </recommendedName>
</protein>
<organism evidence="3 4">
    <name type="scientific">Streptomyces melanogenes</name>
    <dbReference type="NCBI Taxonomy" id="67326"/>
    <lineage>
        <taxon>Bacteria</taxon>
        <taxon>Bacillati</taxon>
        <taxon>Actinomycetota</taxon>
        <taxon>Actinomycetes</taxon>
        <taxon>Kitasatosporales</taxon>
        <taxon>Streptomycetaceae</taxon>
        <taxon>Streptomyces</taxon>
    </lineage>
</organism>